<feature type="compositionally biased region" description="Basic and acidic residues" evidence="1">
    <location>
        <begin position="143"/>
        <end position="156"/>
    </location>
</feature>
<feature type="region of interest" description="Disordered" evidence="1">
    <location>
        <begin position="220"/>
        <end position="246"/>
    </location>
</feature>
<dbReference type="Proteomes" id="UP001365542">
    <property type="component" value="Unassembled WGS sequence"/>
</dbReference>
<dbReference type="AlphaFoldDB" id="A0AAV9XA41"/>
<proteinExistence type="predicted"/>
<organism evidence="2 3">
    <name type="scientific">Orbilia ellipsospora</name>
    <dbReference type="NCBI Taxonomy" id="2528407"/>
    <lineage>
        <taxon>Eukaryota</taxon>
        <taxon>Fungi</taxon>
        <taxon>Dikarya</taxon>
        <taxon>Ascomycota</taxon>
        <taxon>Pezizomycotina</taxon>
        <taxon>Orbiliomycetes</taxon>
        <taxon>Orbiliales</taxon>
        <taxon>Orbiliaceae</taxon>
        <taxon>Orbilia</taxon>
    </lineage>
</organism>
<reference evidence="2 3" key="1">
    <citation type="submission" date="2019-10" db="EMBL/GenBank/DDBJ databases">
        <authorList>
            <person name="Palmer J.M."/>
        </authorList>
    </citation>
    <scope>NUCLEOTIDE SEQUENCE [LARGE SCALE GENOMIC DNA]</scope>
    <source>
        <strain evidence="2 3">TWF694</strain>
    </source>
</reference>
<evidence type="ECO:0000256" key="1">
    <source>
        <dbReference type="SAM" id="MobiDB-lite"/>
    </source>
</evidence>
<dbReference type="EMBL" id="JAVHJO010000008">
    <property type="protein sequence ID" value="KAK6538049.1"/>
    <property type="molecule type" value="Genomic_DNA"/>
</dbReference>
<evidence type="ECO:0000313" key="3">
    <source>
        <dbReference type="Proteomes" id="UP001365542"/>
    </source>
</evidence>
<name>A0AAV9XA41_9PEZI</name>
<sequence>MVLAKTPTKADRACLECGCECLKSEIRGDKVFLKFKSPKSENGPAQGKQVGQSPKTPTHPPTTKKRRASERDDDQSATQKNSSKRIRSNINGLQLPDGTPVSSEDKKTLRGKKNPRALSISPLNKKNQFGKGNQKRAKSGQTENKKAQNNKEKSPDSDATEVAMEEASGSKEEIEAALEASSILLDIRYSNMPIKERRDLITIMREQYTSKCLEVFDNKGTRSKKRKHLDATTEEEEDTEPQPNKKIMLKLKLSLEAEA</sequence>
<protein>
    <submittedName>
        <fullName evidence="2">Uncharacterized protein</fullName>
    </submittedName>
</protein>
<accession>A0AAV9XA41</accession>
<evidence type="ECO:0000313" key="2">
    <source>
        <dbReference type="EMBL" id="KAK6538049.1"/>
    </source>
</evidence>
<comment type="caution">
    <text evidence="2">The sequence shown here is derived from an EMBL/GenBank/DDBJ whole genome shotgun (WGS) entry which is preliminary data.</text>
</comment>
<keyword evidence="3" id="KW-1185">Reference proteome</keyword>
<feature type="region of interest" description="Disordered" evidence="1">
    <location>
        <begin position="35"/>
        <end position="173"/>
    </location>
</feature>
<gene>
    <name evidence="2" type="ORF">TWF694_010941</name>
</gene>